<evidence type="ECO:0000313" key="2">
    <source>
        <dbReference type="EMBL" id="MDR6841307.1"/>
    </source>
</evidence>
<dbReference type="EMBL" id="JAVDTT010000002">
    <property type="protein sequence ID" value="MDR6841307.1"/>
    <property type="molecule type" value="Genomic_DNA"/>
</dbReference>
<dbReference type="RefSeq" id="WP_310091943.1">
    <property type="nucleotide sequence ID" value="NZ_JAVDTT010000002.1"/>
</dbReference>
<accession>A0ABU1RRA9</accession>
<dbReference type="Proteomes" id="UP001254759">
    <property type="component" value="Unassembled WGS sequence"/>
</dbReference>
<comment type="caution">
    <text evidence="2">The sequence shown here is derived from an EMBL/GenBank/DDBJ whole genome shotgun (WGS) entry which is preliminary data.</text>
</comment>
<dbReference type="InterPro" id="IPR021795">
    <property type="entry name" value="DUF3363"/>
</dbReference>
<organism evidence="2 3">
    <name type="scientific">Pseudoxanthomonas sacheonensis</name>
    <dbReference type="NCBI Taxonomy" id="443615"/>
    <lineage>
        <taxon>Bacteria</taxon>
        <taxon>Pseudomonadati</taxon>
        <taxon>Pseudomonadota</taxon>
        <taxon>Gammaproteobacteria</taxon>
        <taxon>Lysobacterales</taxon>
        <taxon>Lysobacteraceae</taxon>
        <taxon>Pseudoxanthomonas</taxon>
    </lineage>
</organism>
<reference evidence="2 3" key="1">
    <citation type="submission" date="2023-07" db="EMBL/GenBank/DDBJ databases">
        <title>Sorghum-associated microbial communities from plants grown in Nebraska, USA.</title>
        <authorList>
            <person name="Schachtman D."/>
        </authorList>
    </citation>
    <scope>NUCLEOTIDE SEQUENCE [LARGE SCALE GENOMIC DNA]</scope>
    <source>
        <strain evidence="2 3">BE107</strain>
    </source>
</reference>
<evidence type="ECO:0000313" key="3">
    <source>
        <dbReference type="Proteomes" id="UP001254759"/>
    </source>
</evidence>
<name>A0ABU1RRA9_9GAMM</name>
<feature type="region of interest" description="Disordered" evidence="1">
    <location>
        <begin position="1"/>
        <end position="22"/>
    </location>
</feature>
<sequence>MSEPRDEYFGVRLGPPRDGDQARAPRFIGQVLKASSKAGRSIGRTLTPPRVHPGAALGRGHAAARLAGRGLDHRARRVIIKTRLVVLKQAGARSTEKHLRYIERDGVTREGGPGQLYGPDTDAANSAAFERRGREDRHQFRIIVSPQEAVALGDLKAFTRAHMAQVERDLCTKLDWVAVDHWDTDNPHIHLVLRGKDDRGADLVIARGYIAFGMRRRASELITQWLGRCSEREITQALERDVRQDRWTELDQALSAGVRDGVADLRNVPGDLGRRKRRALLVGRLQYLSELGLAEKRQGPHWILRPDAERALRTMGERGDLIRTTQRTSARGIER</sequence>
<keyword evidence="3" id="KW-1185">Reference proteome</keyword>
<protein>
    <submittedName>
        <fullName evidence="2">Type IV secretory pathway VirD2 relaxase</fullName>
    </submittedName>
</protein>
<gene>
    <name evidence="2" type="ORF">J2W94_001592</name>
</gene>
<dbReference type="Pfam" id="PF11843">
    <property type="entry name" value="DUF3363"/>
    <property type="match status" value="1"/>
</dbReference>
<proteinExistence type="predicted"/>
<evidence type="ECO:0000256" key="1">
    <source>
        <dbReference type="SAM" id="MobiDB-lite"/>
    </source>
</evidence>